<sequence>MEICYRFIRKKESDSIIKLWNDNIGCLFPMDEELFYQNIENDRNLLKKDIFGVFINSELAGFIIFKQQLEYRGLMEAEKIAGNINSLIVDFKYRNNGIGGSLLYKCENILQARGVKHIEVGRDTFHFFPGMPLELKDGYEFFKKRGYIDSHISTDLICNISNVDFCKLRSIKKLRINEEEGYIIEPYQEEDKEKLIQFFKKTFPGRWLGEVEFALDNGINGEDMIILKDIKKDIVIGFSRIYHKNSKIIGPPIYWRKLLGVNFGGLGPIGIDSQYRKKDLGLTLLFRSLEILKSKGIENMCIDWTDLYKFYGTFNFIPWKSYMHMGKDFN</sequence>
<keyword evidence="3" id="KW-1185">Reference proteome</keyword>
<accession>A0A2T0B6S0</accession>
<gene>
    <name evidence="2" type="ORF">CLLI_07450</name>
</gene>
<dbReference type="InterPro" id="IPR000182">
    <property type="entry name" value="GNAT_dom"/>
</dbReference>
<dbReference type="Gene3D" id="3.40.630.30">
    <property type="match status" value="2"/>
</dbReference>
<dbReference type="RefSeq" id="WP_106062910.1">
    <property type="nucleotide sequence ID" value="NZ_PVXO01000022.1"/>
</dbReference>
<protein>
    <submittedName>
        <fullName evidence="2">Putative acetyltransferase</fullName>
    </submittedName>
</protein>
<name>A0A2T0B6S0_9CLOT</name>
<evidence type="ECO:0000313" key="2">
    <source>
        <dbReference type="EMBL" id="PRR79589.1"/>
    </source>
</evidence>
<dbReference type="InterPro" id="IPR016181">
    <property type="entry name" value="Acyl_CoA_acyltransferase"/>
</dbReference>
<dbReference type="Pfam" id="PF00583">
    <property type="entry name" value="Acetyltransf_1"/>
    <property type="match status" value="1"/>
</dbReference>
<evidence type="ECO:0000259" key="1">
    <source>
        <dbReference type="PROSITE" id="PS51186"/>
    </source>
</evidence>
<feature type="domain" description="N-acetyltransferase" evidence="1">
    <location>
        <begin position="182"/>
        <end position="330"/>
    </location>
</feature>
<keyword evidence="2" id="KW-0808">Transferase</keyword>
<evidence type="ECO:0000313" key="3">
    <source>
        <dbReference type="Proteomes" id="UP000239706"/>
    </source>
</evidence>
<dbReference type="PROSITE" id="PS51186">
    <property type="entry name" value="GNAT"/>
    <property type="match status" value="2"/>
</dbReference>
<dbReference type="SUPFAM" id="SSF55729">
    <property type="entry name" value="Acyl-CoA N-acyltransferases (Nat)"/>
    <property type="match status" value="2"/>
</dbReference>
<feature type="domain" description="N-acetyltransferase" evidence="1">
    <location>
        <begin position="6"/>
        <end position="175"/>
    </location>
</feature>
<dbReference type="GO" id="GO:0016747">
    <property type="term" value="F:acyltransferase activity, transferring groups other than amino-acyl groups"/>
    <property type="evidence" value="ECO:0007669"/>
    <property type="project" value="InterPro"/>
</dbReference>
<dbReference type="Proteomes" id="UP000239706">
    <property type="component" value="Unassembled WGS sequence"/>
</dbReference>
<comment type="caution">
    <text evidence="2">The sequence shown here is derived from an EMBL/GenBank/DDBJ whole genome shotgun (WGS) entry which is preliminary data.</text>
</comment>
<dbReference type="OrthoDB" id="2861902at2"/>
<dbReference type="CDD" id="cd04301">
    <property type="entry name" value="NAT_SF"/>
    <property type="match status" value="1"/>
</dbReference>
<organism evidence="2 3">
    <name type="scientific">Clostridium liquoris</name>
    <dbReference type="NCBI Taxonomy" id="1289519"/>
    <lineage>
        <taxon>Bacteria</taxon>
        <taxon>Bacillati</taxon>
        <taxon>Bacillota</taxon>
        <taxon>Clostridia</taxon>
        <taxon>Eubacteriales</taxon>
        <taxon>Clostridiaceae</taxon>
        <taxon>Clostridium</taxon>
    </lineage>
</organism>
<dbReference type="EMBL" id="PVXO01000022">
    <property type="protein sequence ID" value="PRR79589.1"/>
    <property type="molecule type" value="Genomic_DNA"/>
</dbReference>
<dbReference type="AlphaFoldDB" id="A0A2T0B6S0"/>
<reference evidence="2 3" key="1">
    <citation type="submission" date="2018-03" db="EMBL/GenBank/DDBJ databases">
        <title>Genome sequence of Clostridium liquoris DSM 100320.</title>
        <authorList>
            <person name="Poehlein A."/>
            <person name="Daniel R."/>
        </authorList>
    </citation>
    <scope>NUCLEOTIDE SEQUENCE [LARGE SCALE GENOMIC DNA]</scope>
    <source>
        <strain evidence="2 3">DSM 100320</strain>
    </source>
</reference>
<proteinExistence type="predicted"/>